<name>A0A4Q4SWP5_9PEZI</name>
<dbReference type="OrthoDB" id="3359339at2759"/>
<protein>
    <submittedName>
        <fullName evidence="2">Uncharacterized protein</fullName>
    </submittedName>
</protein>
<dbReference type="Proteomes" id="UP000293360">
    <property type="component" value="Unassembled WGS sequence"/>
</dbReference>
<organism evidence="2 3">
    <name type="scientific">Monosporascus ibericus</name>
    <dbReference type="NCBI Taxonomy" id="155417"/>
    <lineage>
        <taxon>Eukaryota</taxon>
        <taxon>Fungi</taxon>
        <taxon>Dikarya</taxon>
        <taxon>Ascomycota</taxon>
        <taxon>Pezizomycotina</taxon>
        <taxon>Sordariomycetes</taxon>
        <taxon>Xylariomycetidae</taxon>
        <taxon>Xylariales</taxon>
        <taxon>Xylariales incertae sedis</taxon>
        <taxon>Monosporascus</taxon>
    </lineage>
</organism>
<keyword evidence="3" id="KW-1185">Reference proteome</keyword>
<feature type="region of interest" description="Disordered" evidence="1">
    <location>
        <begin position="1"/>
        <end position="202"/>
    </location>
</feature>
<accession>A0A4Q4SWP5</accession>
<evidence type="ECO:0000313" key="2">
    <source>
        <dbReference type="EMBL" id="RYO82661.1"/>
    </source>
</evidence>
<dbReference type="AlphaFoldDB" id="A0A4Q4SWP5"/>
<feature type="compositionally biased region" description="Basic and acidic residues" evidence="1">
    <location>
        <begin position="76"/>
        <end position="90"/>
    </location>
</feature>
<proteinExistence type="predicted"/>
<comment type="caution">
    <text evidence="2">The sequence shown here is derived from an EMBL/GenBank/DDBJ whole genome shotgun (WGS) entry which is preliminary data.</text>
</comment>
<gene>
    <name evidence="2" type="ORF">DL764_009579</name>
</gene>
<evidence type="ECO:0000256" key="1">
    <source>
        <dbReference type="SAM" id="MobiDB-lite"/>
    </source>
</evidence>
<dbReference type="STRING" id="155417.A0A4Q4SWP5"/>
<reference evidence="2 3" key="1">
    <citation type="submission" date="2018-06" db="EMBL/GenBank/DDBJ databases">
        <title>Complete Genomes of Monosporascus.</title>
        <authorList>
            <person name="Robinson A.J."/>
            <person name="Natvig D.O."/>
        </authorList>
    </citation>
    <scope>NUCLEOTIDE SEQUENCE [LARGE SCALE GENOMIC DNA]</scope>
    <source>
        <strain evidence="2 3">CBS 110550</strain>
    </source>
</reference>
<dbReference type="EMBL" id="QJNU01000931">
    <property type="protein sequence ID" value="RYO82661.1"/>
    <property type="molecule type" value="Genomic_DNA"/>
</dbReference>
<sequence>MAPTSENMRNIAEQAERDLNTYEAKTGAGRGTRSDEAGVDPMVENKFPGAEVKYDTELSTNASYNKRIPPSEGGETDARGRQTRGEHFEKGVGSGPQEKLARQQRDFGGYNEYELDPADKRRPGNDRAGVQAASFGQSSGDPLRQGREAVESNVAGTTRNPKKDHVKGSEYYTPESVPGSISAESNEPPESVVQASRESENY</sequence>
<evidence type="ECO:0000313" key="3">
    <source>
        <dbReference type="Proteomes" id="UP000293360"/>
    </source>
</evidence>